<keyword evidence="5 6" id="KW-0472">Membrane</keyword>
<comment type="similarity">
    <text evidence="2">Belongs to the tetraspanin (TM4SF) family.</text>
</comment>
<evidence type="ECO:0000256" key="3">
    <source>
        <dbReference type="ARBA" id="ARBA00022692"/>
    </source>
</evidence>
<sequence length="265" mass="29746">MARCSNNLVGILNLLTLLLSIPIIAGGIWLSRQANTECEHFLEKPVIALGVFLFLVSLAGLIGACCRVSWLLWLYLLVMFLLILVLFCFTIFAFVVTNKGAGEAVSGKGYKEYRLGHYSTWLQKRVNNNWPRIQSCLQDSKICRSLLNGTSTPEQQFYSEHLSSLQSGCCKPSVDCKFIYVSPTNWTNPGTTSSNPDCNAWSNDPKILCYSCQACKAGLLDNIKSDWKKVAILNIIMLVFLIVVYSVGCCAFRNNREENAWKRYP</sequence>
<dbReference type="EMBL" id="JBJUIK010000003">
    <property type="protein sequence ID" value="KAL3532936.1"/>
    <property type="molecule type" value="Genomic_DNA"/>
</dbReference>
<evidence type="ECO:0000256" key="5">
    <source>
        <dbReference type="ARBA" id="ARBA00023136"/>
    </source>
</evidence>
<dbReference type="InterPro" id="IPR018503">
    <property type="entry name" value="Tetraspanin_CS"/>
</dbReference>
<evidence type="ECO:0000256" key="6">
    <source>
        <dbReference type="SAM" id="Phobius"/>
    </source>
</evidence>
<feature type="transmembrane region" description="Helical" evidence="6">
    <location>
        <begin position="46"/>
        <end position="65"/>
    </location>
</feature>
<evidence type="ECO:0000256" key="4">
    <source>
        <dbReference type="ARBA" id="ARBA00022989"/>
    </source>
</evidence>
<name>A0ABD3AP18_9GENT</name>
<dbReference type="InterPro" id="IPR018499">
    <property type="entry name" value="Tetraspanin/Peripherin"/>
</dbReference>
<evidence type="ECO:0000256" key="2">
    <source>
        <dbReference type="ARBA" id="ARBA00006840"/>
    </source>
</evidence>
<feature type="transmembrane region" description="Helical" evidence="6">
    <location>
        <begin position="72"/>
        <end position="96"/>
    </location>
</feature>
<evidence type="ECO:0008006" key="9">
    <source>
        <dbReference type="Google" id="ProtNLM"/>
    </source>
</evidence>
<dbReference type="PROSITE" id="PS00421">
    <property type="entry name" value="TM4_1"/>
    <property type="match status" value="1"/>
</dbReference>
<dbReference type="PANTHER" id="PTHR32191">
    <property type="entry name" value="TETRASPANIN-8-RELATED"/>
    <property type="match status" value="1"/>
</dbReference>
<feature type="transmembrane region" description="Helical" evidence="6">
    <location>
        <begin position="230"/>
        <end position="252"/>
    </location>
</feature>
<dbReference type="GO" id="GO:0016020">
    <property type="term" value="C:membrane"/>
    <property type="evidence" value="ECO:0007669"/>
    <property type="project" value="UniProtKB-SubCell"/>
</dbReference>
<proteinExistence type="inferred from homology"/>
<protein>
    <recommendedName>
        <fullName evidence="9">Tetraspanin-8</fullName>
    </recommendedName>
</protein>
<keyword evidence="4 6" id="KW-1133">Transmembrane helix</keyword>
<comment type="subcellular location">
    <subcellularLocation>
        <location evidence="1">Membrane</location>
        <topology evidence="1">Multi-pass membrane protein</topology>
    </subcellularLocation>
</comment>
<dbReference type="AlphaFoldDB" id="A0ABD3AP18"/>
<feature type="transmembrane region" description="Helical" evidence="6">
    <location>
        <begin position="12"/>
        <end position="31"/>
    </location>
</feature>
<organism evidence="7 8">
    <name type="scientific">Cinchona calisaya</name>
    <dbReference type="NCBI Taxonomy" id="153742"/>
    <lineage>
        <taxon>Eukaryota</taxon>
        <taxon>Viridiplantae</taxon>
        <taxon>Streptophyta</taxon>
        <taxon>Embryophyta</taxon>
        <taxon>Tracheophyta</taxon>
        <taxon>Spermatophyta</taxon>
        <taxon>Magnoliopsida</taxon>
        <taxon>eudicotyledons</taxon>
        <taxon>Gunneridae</taxon>
        <taxon>Pentapetalae</taxon>
        <taxon>asterids</taxon>
        <taxon>lamiids</taxon>
        <taxon>Gentianales</taxon>
        <taxon>Rubiaceae</taxon>
        <taxon>Cinchonoideae</taxon>
        <taxon>Cinchoneae</taxon>
        <taxon>Cinchona</taxon>
    </lineage>
</organism>
<dbReference type="Proteomes" id="UP001630127">
    <property type="component" value="Unassembled WGS sequence"/>
</dbReference>
<comment type="caution">
    <text evidence="7">The sequence shown here is derived from an EMBL/GenBank/DDBJ whole genome shotgun (WGS) entry which is preliminary data.</text>
</comment>
<accession>A0ABD3AP18</accession>
<keyword evidence="3 6" id="KW-0812">Transmembrane</keyword>
<dbReference type="PRINTS" id="PR00259">
    <property type="entry name" value="TMFOUR"/>
</dbReference>
<keyword evidence="8" id="KW-1185">Reference proteome</keyword>
<evidence type="ECO:0000256" key="1">
    <source>
        <dbReference type="ARBA" id="ARBA00004141"/>
    </source>
</evidence>
<dbReference type="Pfam" id="PF00335">
    <property type="entry name" value="Tetraspanin"/>
    <property type="match status" value="1"/>
</dbReference>
<dbReference type="InterPro" id="IPR044991">
    <property type="entry name" value="TET_plant"/>
</dbReference>
<reference evidence="7 8" key="1">
    <citation type="submission" date="2024-11" db="EMBL/GenBank/DDBJ databases">
        <title>A near-complete genome assembly of Cinchona calisaya.</title>
        <authorList>
            <person name="Lian D.C."/>
            <person name="Zhao X.W."/>
            <person name="Wei L."/>
        </authorList>
    </citation>
    <scope>NUCLEOTIDE SEQUENCE [LARGE SCALE GENOMIC DNA]</scope>
    <source>
        <tissue evidence="7">Nenye</tissue>
    </source>
</reference>
<evidence type="ECO:0000313" key="8">
    <source>
        <dbReference type="Proteomes" id="UP001630127"/>
    </source>
</evidence>
<gene>
    <name evidence="7" type="ORF">ACH5RR_006457</name>
</gene>
<evidence type="ECO:0000313" key="7">
    <source>
        <dbReference type="EMBL" id="KAL3532936.1"/>
    </source>
</evidence>